<dbReference type="Pfam" id="PF26448">
    <property type="entry name" value="DUF8127"/>
    <property type="match status" value="1"/>
</dbReference>
<proteinExistence type="predicted"/>
<dbReference type="GeneID" id="56076824"/>
<dbReference type="AlphaFoldDB" id="A0A7D5NYN2"/>
<dbReference type="KEGG" id="hrr:HZS55_03135"/>
<keyword evidence="2" id="KW-1185">Reference proteome</keyword>
<gene>
    <name evidence="1" type="ORF">HZS55_03135</name>
</gene>
<dbReference type="OrthoDB" id="238674at2157"/>
<dbReference type="EMBL" id="CP058910">
    <property type="protein sequence ID" value="QLH76357.1"/>
    <property type="molecule type" value="Genomic_DNA"/>
</dbReference>
<dbReference type="RefSeq" id="WP_179910298.1">
    <property type="nucleotide sequence ID" value="NZ_CP058910.1"/>
</dbReference>
<evidence type="ECO:0000313" key="1">
    <source>
        <dbReference type="EMBL" id="QLH76357.1"/>
    </source>
</evidence>
<evidence type="ECO:0000313" key="2">
    <source>
        <dbReference type="Proteomes" id="UP000509667"/>
    </source>
</evidence>
<organism evidence="1 2">
    <name type="scientific">Halosimplex rubrum</name>
    <dbReference type="NCBI Taxonomy" id="869889"/>
    <lineage>
        <taxon>Archaea</taxon>
        <taxon>Methanobacteriati</taxon>
        <taxon>Methanobacteriota</taxon>
        <taxon>Stenosarchaea group</taxon>
        <taxon>Halobacteria</taxon>
        <taxon>Halobacteriales</taxon>
        <taxon>Haloarculaceae</taxon>
        <taxon>Halosimplex</taxon>
    </lineage>
</organism>
<protein>
    <submittedName>
        <fullName evidence="1">Uncharacterized protein</fullName>
    </submittedName>
</protein>
<reference evidence="1 2" key="1">
    <citation type="submission" date="2020-07" db="EMBL/GenBank/DDBJ databases">
        <title>Halosimplex pelagicum sp. nov. and Halosimplex rubrum sp. nov., isolated from salted brown alga Laminaria, and emended description of the genus Halosimplex.</title>
        <authorList>
            <person name="Cui H."/>
        </authorList>
    </citation>
    <scope>NUCLEOTIDE SEQUENCE [LARGE SCALE GENOMIC DNA]</scope>
    <source>
        <strain evidence="1 2">R27</strain>
    </source>
</reference>
<dbReference type="InterPro" id="IPR058440">
    <property type="entry name" value="DUF8127"/>
</dbReference>
<name>A0A7D5NYN2_9EURY</name>
<accession>A0A7D5NYN2</accession>
<sequence length="229" mass="24887">MVRSLTRRQRGGLYVFVGFALLLNPFVVGALDIGDPDSYTYEPKEITFHDNGTYDAPIGVDEIDPGVACLDTLPSRSCALERAVHANGGVTYDEYPRFVVRDVRYPYVHVWGAGFFETATEELANGSVEYGLEPVPKSRVLDSVAVSSDDASRGVRGALETGQYRTSDPLDDADELVAHDGSYYVVTEVASRTTTGERRDIVIGLQWVAGIGGGWLVLRGQRHRVAAGG</sequence>
<dbReference type="Proteomes" id="UP000509667">
    <property type="component" value="Chromosome"/>
</dbReference>